<proteinExistence type="predicted"/>
<dbReference type="Proteomes" id="UP000199071">
    <property type="component" value="Unassembled WGS sequence"/>
</dbReference>
<organism evidence="2 3">
    <name type="scientific">Bauldia litoralis</name>
    <dbReference type="NCBI Taxonomy" id="665467"/>
    <lineage>
        <taxon>Bacteria</taxon>
        <taxon>Pseudomonadati</taxon>
        <taxon>Pseudomonadota</taxon>
        <taxon>Alphaproteobacteria</taxon>
        <taxon>Hyphomicrobiales</taxon>
        <taxon>Kaistiaceae</taxon>
        <taxon>Bauldia</taxon>
    </lineage>
</organism>
<evidence type="ECO:0000256" key="1">
    <source>
        <dbReference type="SAM" id="SignalP"/>
    </source>
</evidence>
<name>A0A1G6AEJ3_9HYPH</name>
<dbReference type="EMBL" id="FMXQ01000001">
    <property type="protein sequence ID" value="SDB06740.1"/>
    <property type="molecule type" value="Genomic_DNA"/>
</dbReference>
<dbReference type="AlphaFoldDB" id="A0A1G6AEJ3"/>
<accession>A0A1G6AEJ3</accession>
<evidence type="ECO:0000313" key="3">
    <source>
        <dbReference type="Proteomes" id="UP000199071"/>
    </source>
</evidence>
<dbReference type="RefSeq" id="WP_090874612.1">
    <property type="nucleotide sequence ID" value="NZ_FMXQ01000001.1"/>
</dbReference>
<dbReference type="OrthoDB" id="7427667at2"/>
<keyword evidence="3" id="KW-1185">Reference proteome</keyword>
<protein>
    <submittedName>
        <fullName evidence="2">Uncharacterized protein</fullName>
    </submittedName>
</protein>
<feature type="chain" id="PRO_5011574128" evidence="1">
    <location>
        <begin position="25"/>
        <end position="190"/>
    </location>
</feature>
<feature type="signal peptide" evidence="1">
    <location>
        <begin position="1"/>
        <end position="24"/>
    </location>
</feature>
<dbReference type="STRING" id="665467.SAMN02982931_00506"/>
<keyword evidence="1" id="KW-0732">Signal</keyword>
<gene>
    <name evidence="2" type="ORF">SAMN02982931_00506</name>
</gene>
<reference evidence="2 3" key="1">
    <citation type="submission" date="2016-10" db="EMBL/GenBank/DDBJ databases">
        <authorList>
            <person name="de Groot N.N."/>
        </authorList>
    </citation>
    <scope>NUCLEOTIDE SEQUENCE [LARGE SCALE GENOMIC DNA]</scope>
    <source>
        <strain evidence="2 3">ATCC 35022</strain>
    </source>
</reference>
<evidence type="ECO:0000313" key="2">
    <source>
        <dbReference type="EMBL" id="SDB06740.1"/>
    </source>
</evidence>
<sequence length="190" mass="20208">MASPFLIPPLFLAISLAVAAPALAENSSTYTKLILDQCQQEPLDPEDELQGGVWWCEGYGGMPVRVAEGDLRFLVSYGANAAEELAASQTVPSFNTINETLEWRLDASGMPIATILRFFTDLVEGQKGQVLVITKLGPPGQICHVGYVDALLNPDANVVARDVADNAAPGFVCGEEIAPAFGLTGDDARE</sequence>